<dbReference type="EMBL" id="BMAU01021135">
    <property type="protein sequence ID" value="GFX91659.1"/>
    <property type="molecule type" value="Genomic_DNA"/>
</dbReference>
<organism evidence="1 2">
    <name type="scientific">Trichonephila clavipes</name>
    <name type="common">Golden silk orbweaver</name>
    <name type="synonym">Nephila clavipes</name>
    <dbReference type="NCBI Taxonomy" id="2585209"/>
    <lineage>
        <taxon>Eukaryota</taxon>
        <taxon>Metazoa</taxon>
        <taxon>Ecdysozoa</taxon>
        <taxon>Arthropoda</taxon>
        <taxon>Chelicerata</taxon>
        <taxon>Arachnida</taxon>
        <taxon>Araneae</taxon>
        <taxon>Araneomorphae</taxon>
        <taxon>Entelegynae</taxon>
        <taxon>Araneoidea</taxon>
        <taxon>Nephilidae</taxon>
        <taxon>Trichonephila</taxon>
    </lineage>
</organism>
<evidence type="ECO:0000313" key="2">
    <source>
        <dbReference type="Proteomes" id="UP000887159"/>
    </source>
</evidence>
<accession>A0A8X6RG78</accession>
<comment type="caution">
    <text evidence="1">The sequence shown here is derived from an EMBL/GenBank/DDBJ whole genome shotgun (WGS) entry which is preliminary data.</text>
</comment>
<protein>
    <submittedName>
        <fullName evidence="1">Uncharacterized protein</fullName>
    </submittedName>
</protein>
<proteinExistence type="predicted"/>
<reference evidence="1" key="1">
    <citation type="submission" date="2020-08" db="EMBL/GenBank/DDBJ databases">
        <title>Multicomponent nature underlies the extraordinary mechanical properties of spider dragline silk.</title>
        <authorList>
            <person name="Kono N."/>
            <person name="Nakamura H."/>
            <person name="Mori M."/>
            <person name="Yoshida Y."/>
            <person name="Ohtoshi R."/>
            <person name="Malay A.D."/>
            <person name="Moran D.A.P."/>
            <person name="Tomita M."/>
            <person name="Numata K."/>
            <person name="Arakawa K."/>
        </authorList>
    </citation>
    <scope>NUCLEOTIDE SEQUENCE</scope>
</reference>
<sequence length="82" mass="9210">MEVVLPRIEKSAGAPSCINHTFWCAVAGTICNNSIRSGKFAKIQVSSTHLQPFKFSPSFGHVPRLVHRPPDAYCYHDLHCDW</sequence>
<name>A0A8X6RG78_TRICX</name>
<gene>
    <name evidence="1" type="ORF">TNCV_3682451</name>
</gene>
<keyword evidence="2" id="KW-1185">Reference proteome</keyword>
<dbReference type="AlphaFoldDB" id="A0A8X6RG78"/>
<evidence type="ECO:0000313" key="1">
    <source>
        <dbReference type="EMBL" id="GFX91659.1"/>
    </source>
</evidence>
<dbReference type="Proteomes" id="UP000887159">
    <property type="component" value="Unassembled WGS sequence"/>
</dbReference>